<dbReference type="InterPro" id="IPR004812">
    <property type="entry name" value="Efflux_drug-R_Bcr/CmlA"/>
</dbReference>
<evidence type="ECO:0000256" key="3">
    <source>
        <dbReference type="ARBA" id="ARBA00022448"/>
    </source>
</evidence>
<feature type="transmembrane region" description="Helical" evidence="8">
    <location>
        <begin position="81"/>
        <end position="99"/>
    </location>
</feature>
<comment type="similarity">
    <text evidence="2 8">Belongs to the major facilitator superfamily. Bcr/CmlA family.</text>
</comment>
<dbReference type="EMBL" id="FNVQ01000003">
    <property type="protein sequence ID" value="SEG66719.1"/>
    <property type="molecule type" value="Genomic_DNA"/>
</dbReference>
<dbReference type="GO" id="GO:0042910">
    <property type="term" value="F:xenobiotic transmembrane transporter activity"/>
    <property type="evidence" value="ECO:0007669"/>
    <property type="project" value="InterPro"/>
</dbReference>
<dbReference type="GO" id="GO:0005886">
    <property type="term" value="C:plasma membrane"/>
    <property type="evidence" value="ECO:0007669"/>
    <property type="project" value="UniProtKB-SubCell"/>
</dbReference>
<feature type="transmembrane region" description="Helical" evidence="8">
    <location>
        <begin position="253"/>
        <end position="271"/>
    </location>
</feature>
<feature type="transmembrane region" description="Helical" evidence="8">
    <location>
        <begin position="373"/>
        <end position="393"/>
    </location>
</feature>
<name>A0A1H6C167_9GAMM</name>
<dbReference type="Gene3D" id="1.20.1720.10">
    <property type="entry name" value="Multidrug resistance protein D"/>
    <property type="match status" value="1"/>
</dbReference>
<feature type="transmembrane region" description="Helical" evidence="8">
    <location>
        <begin position="283"/>
        <end position="304"/>
    </location>
</feature>
<evidence type="ECO:0000313" key="10">
    <source>
        <dbReference type="EMBL" id="SEG66719.1"/>
    </source>
</evidence>
<dbReference type="NCBIfam" id="TIGR00710">
    <property type="entry name" value="efflux_Bcr_CflA"/>
    <property type="match status" value="1"/>
</dbReference>
<evidence type="ECO:0000256" key="2">
    <source>
        <dbReference type="ARBA" id="ARBA00006236"/>
    </source>
</evidence>
<feature type="domain" description="Major facilitator superfamily (MFS) profile" evidence="9">
    <location>
        <begin position="15"/>
        <end position="394"/>
    </location>
</feature>
<keyword evidence="11" id="KW-1185">Reference proteome</keyword>
<reference evidence="10 11" key="1">
    <citation type="submission" date="2016-10" db="EMBL/GenBank/DDBJ databases">
        <authorList>
            <person name="de Groot N.N."/>
        </authorList>
    </citation>
    <scope>NUCLEOTIDE SEQUENCE [LARGE SCALE GENOMIC DNA]</scope>
    <source>
        <strain evidence="10 11">DSM 22012</strain>
    </source>
</reference>
<feature type="transmembrane region" description="Helical" evidence="8">
    <location>
        <begin position="49"/>
        <end position="69"/>
    </location>
</feature>
<dbReference type="Pfam" id="PF07690">
    <property type="entry name" value="MFS_1"/>
    <property type="match status" value="1"/>
</dbReference>
<dbReference type="AlphaFoldDB" id="A0A1H6C167"/>
<dbReference type="CDD" id="cd17320">
    <property type="entry name" value="MFS_MdfA_MDR_like"/>
    <property type="match status" value="1"/>
</dbReference>
<organism evidence="10 11">
    <name type="scientific">Marinobacterium lutimaris</name>
    <dbReference type="NCBI Taxonomy" id="568106"/>
    <lineage>
        <taxon>Bacteria</taxon>
        <taxon>Pseudomonadati</taxon>
        <taxon>Pseudomonadota</taxon>
        <taxon>Gammaproteobacteria</taxon>
        <taxon>Oceanospirillales</taxon>
        <taxon>Oceanospirillaceae</taxon>
        <taxon>Marinobacterium</taxon>
    </lineage>
</organism>
<dbReference type="PANTHER" id="PTHR42718:SF46">
    <property type="entry name" value="BLR6921 PROTEIN"/>
    <property type="match status" value="1"/>
</dbReference>
<feature type="transmembrane region" description="Helical" evidence="8">
    <location>
        <begin position="143"/>
        <end position="163"/>
    </location>
</feature>
<dbReference type="InterPro" id="IPR011701">
    <property type="entry name" value="MFS"/>
</dbReference>
<dbReference type="SUPFAM" id="SSF103473">
    <property type="entry name" value="MFS general substrate transporter"/>
    <property type="match status" value="1"/>
</dbReference>
<evidence type="ECO:0000256" key="4">
    <source>
        <dbReference type="ARBA" id="ARBA00022475"/>
    </source>
</evidence>
<evidence type="ECO:0000313" key="11">
    <source>
        <dbReference type="Proteomes" id="UP000236745"/>
    </source>
</evidence>
<evidence type="ECO:0000259" key="9">
    <source>
        <dbReference type="PROSITE" id="PS50850"/>
    </source>
</evidence>
<evidence type="ECO:0000256" key="8">
    <source>
        <dbReference type="RuleBase" id="RU365088"/>
    </source>
</evidence>
<keyword evidence="7 8" id="KW-0472">Membrane</keyword>
<feature type="transmembrane region" description="Helical" evidence="8">
    <location>
        <begin position="169"/>
        <end position="189"/>
    </location>
</feature>
<comment type="subcellular location">
    <subcellularLocation>
        <location evidence="8">Cell inner membrane</location>
        <topology evidence="8">Multi-pass membrane protein</topology>
    </subcellularLocation>
    <subcellularLocation>
        <location evidence="1">Cell membrane</location>
        <topology evidence="1">Multi-pass membrane protein</topology>
    </subcellularLocation>
</comment>
<gene>
    <name evidence="10" type="ORF">SAMN05444390_10378</name>
</gene>
<dbReference type="GO" id="GO:1990961">
    <property type="term" value="P:xenobiotic detoxification by transmembrane export across the plasma membrane"/>
    <property type="evidence" value="ECO:0007669"/>
    <property type="project" value="InterPro"/>
</dbReference>
<proteinExistence type="inferred from homology"/>
<dbReference type="PROSITE" id="PS00216">
    <property type="entry name" value="SUGAR_TRANSPORT_1"/>
    <property type="match status" value="1"/>
</dbReference>
<dbReference type="InterPro" id="IPR005829">
    <property type="entry name" value="Sugar_transporter_CS"/>
</dbReference>
<dbReference type="PANTHER" id="PTHR42718">
    <property type="entry name" value="MAJOR FACILITATOR SUPERFAMILY MULTIDRUG TRANSPORTER MFSC"/>
    <property type="match status" value="1"/>
</dbReference>
<keyword evidence="8" id="KW-0997">Cell inner membrane</keyword>
<evidence type="ECO:0000256" key="6">
    <source>
        <dbReference type="ARBA" id="ARBA00022989"/>
    </source>
</evidence>
<dbReference type="InterPro" id="IPR036259">
    <property type="entry name" value="MFS_trans_sf"/>
</dbReference>
<keyword evidence="5 8" id="KW-0812">Transmembrane</keyword>
<feature type="transmembrane region" description="Helical" evidence="8">
    <location>
        <begin position="209"/>
        <end position="233"/>
    </location>
</feature>
<feature type="transmembrane region" description="Helical" evidence="8">
    <location>
        <begin position="111"/>
        <end position="131"/>
    </location>
</feature>
<comment type="caution">
    <text evidence="8">Lacks conserved residue(s) required for the propagation of feature annotation.</text>
</comment>
<keyword evidence="6 8" id="KW-1133">Transmembrane helix</keyword>
<evidence type="ECO:0000256" key="7">
    <source>
        <dbReference type="ARBA" id="ARBA00023136"/>
    </source>
</evidence>
<dbReference type="InterPro" id="IPR020846">
    <property type="entry name" value="MFS_dom"/>
</dbReference>
<evidence type="ECO:0000256" key="5">
    <source>
        <dbReference type="ARBA" id="ARBA00022692"/>
    </source>
</evidence>
<evidence type="ECO:0000256" key="1">
    <source>
        <dbReference type="ARBA" id="ARBA00004651"/>
    </source>
</evidence>
<sequence length="405" mass="41972">MTAAMTTTTAAPAPSIALMTLIAMASPLALNLFVPAMPDAARELQTDIGVIQLSFTAYLFTLAFGQLLSGPLADHFGRRPVLLVGLCLHTLGSLLAAFAPDVVTLIGGRVLQALGGSAAMVLARTIIIDIYGREGAAARMGYIVMAIAIAQSLAPTIGGYLNLWAGSSSVFFVSLAMGSVAFLMAALRLPETCTKKSDSLELKAVIERYAAVFNSAGYIGYALSTTCIAAAFYMFVGTAPYIVDRLGGNSAEFGTWFLTVSLAFMAGSFLSTRLAKRASVDQVVLMGNLLSLTGGFTLLCFTLADVLNYPALFLPMALVTLGRGLSQPNAQSAAISCSPTSAATASGLMGFIQLLAGAAIAQLMPLLLGETVLPIAACICLAPVAALFAHSLAMKHQGNLGHQAR</sequence>
<protein>
    <recommendedName>
        <fullName evidence="8">Bcr/CflA family efflux transporter</fullName>
    </recommendedName>
</protein>
<accession>A0A1H6C167</accession>
<keyword evidence="3 8" id="KW-0813">Transport</keyword>
<keyword evidence="4" id="KW-1003">Cell membrane</keyword>
<dbReference type="RefSeq" id="WP_235009155.1">
    <property type="nucleotide sequence ID" value="NZ_FNVQ01000003.1"/>
</dbReference>
<dbReference type="PROSITE" id="PS50850">
    <property type="entry name" value="MFS"/>
    <property type="match status" value="1"/>
</dbReference>
<dbReference type="Proteomes" id="UP000236745">
    <property type="component" value="Unassembled WGS sequence"/>
</dbReference>